<reference evidence="2" key="1">
    <citation type="journal article" date="2005" name="Environ. Microbiol.">
        <title>Genetic and functional properties of uncultivated thermophilic crenarchaeotes from a subsurface gold mine as revealed by analysis of genome fragments.</title>
        <authorList>
            <person name="Nunoura T."/>
            <person name="Hirayama H."/>
            <person name="Takami H."/>
            <person name="Oida H."/>
            <person name="Nishi S."/>
            <person name="Shimamura S."/>
            <person name="Suzuki Y."/>
            <person name="Inagaki F."/>
            <person name="Takai K."/>
            <person name="Nealson K.H."/>
            <person name="Horikoshi K."/>
        </authorList>
    </citation>
    <scope>NUCLEOTIDE SEQUENCE</scope>
</reference>
<evidence type="ECO:0000313" key="2">
    <source>
        <dbReference type="EMBL" id="BAL54037.1"/>
    </source>
</evidence>
<gene>
    <name evidence="2" type="ORF">HGMM_F12C05C20</name>
</gene>
<proteinExistence type="predicted"/>
<protein>
    <recommendedName>
        <fullName evidence="3">DUF5666 domain-containing protein</fullName>
    </recommendedName>
</protein>
<sequence length="96" mass="10229">MLRKVLATVVVLLFAVAVCLAAEGVVSSYNKDTQTAVIKVGDKEYTVKISDVKILSPKGTPIPADKFKGFKQGTKVEVTVDGGKVTEIKLLPAKKP</sequence>
<dbReference type="EMBL" id="AP011676">
    <property type="protein sequence ID" value="BAL54037.1"/>
    <property type="molecule type" value="Genomic_DNA"/>
</dbReference>
<name>H5SD01_9BACT</name>
<feature type="signal peptide" evidence="1">
    <location>
        <begin position="1"/>
        <end position="21"/>
    </location>
</feature>
<dbReference type="AlphaFoldDB" id="H5SD01"/>
<feature type="chain" id="PRO_5003597328" description="DUF5666 domain-containing protein" evidence="1">
    <location>
        <begin position="22"/>
        <end position="96"/>
    </location>
</feature>
<reference evidence="2" key="2">
    <citation type="journal article" date="2012" name="PLoS ONE">
        <title>A Deeply Branching Thermophilic Bacterium with an Ancient Acetyl-CoA Pathway Dominates a Subsurface Ecosystem.</title>
        <authorList>
            <person name="Takami H."/>
            <person name="Noguchi H."/>
            <person name="Takaki Y."/>
            <person name="Uchiyama I."/>
            <person name="Toyoda A."/>
            <person name="Nishi S."/>
            <person name="Chee G.-J."/>
            <person name="Arai W."/>
            <person name="Nunoura T."/>
            <person name="Itoh T."/>
            <person name="Hattori M."/>
            <person name="Takai K."/>
        </authorList>
    </citation>
    <scope>NUCLEOTIDE SEQUENCE</scope>
</reference>
<evidence type="ECO:0008006" key="3">
    <source>
        <dbReference type="Google" id="ProtNLM"/>
    </source>
</evidence>
<evidence type="ECO:0000256" key="1">
    <source>
        <dbReference type="SAM" id="SignalP"/>
    </source>
</evidence>
<keyword evidence="1" id="KW-0732">Signal</keyword>
<organism evidence="2">
    <name type="scientific">uncultured Planctomycetota bacterium</name>
    <dbReference type="NCBI Taxonomy" id="120965"/>
    <lineage>
        <taxon>Bacteria</taxon>
        <taxon>Pseudomonadati</taxon>
        <taxon>Planctomycetota</taxon>
        <taxon>environmental samples</taxon>
    </lineage>
</organism>
<accession>H5SD01</accession>